<evidence type="ECO:0000313" key="2">
    <source>
        <dbReference type="EMBL" id="MEQ2197746.1"/>
    </source>
</evidence>
<sequence>NMQQDVCSSTLKVECSRLALLASPEIYSRSLKVISEIFCKLALIWPVLTLPGALPLDPMELTRDLKNRSEPSPELNLQADSSVSHQRSESCPPSQHLLSAPSLRTRRSRRATLSYTTGSMTFPPGGFPCAYL</sequence>
<protein>
    <submittedName>
        <fullName evidence="2">Uncharacterized protein</fullName>
    </submittedName>
</protein>
<keyword evidence="3" id="KW-1185">Reference proteome</keyword>
<dbReference type="Proteomes" id="UP001434883">
    <property type="component" value="Unassembled WGS sequence"/>
</dbReference>
<reference evidence="2 3" key="1">
    <citation type="submission" date="2021-06" db="EMBL/GenBank/DDBJ databases">
        <authorList>
            <person name="Palmer J.M."/>
        </authorList>
    </citation>
    <scope>NUCLEOTIDE SEQUENCE [LARGE SCALE GENOMIC DNA]</scope>
    <source>
        <strain evidence="2 3">XC_2019</strain>
        <tissue evidence="2">Muscle</tissue>
    </source>
</reference>
<accession>A0ABV0QPI0</accession>
<gene>
    <name evidence="2" type="ORF">XENOCAPTIV_002765</name>
</gene>
<dbReference type="EMBL" id="JAHRIN010018087">
    <property type="protein sequence ID" value="MEQ2197746.1"/>
    <property type="molecule type" value="Genomic_DNA"/>
</dbReference>
<proteinExistence type="predicted"/>
<evidence type="ECO:0000256" key="1">
    <source>
        <dbReference type="SAM" id="MobiDB-lite"/>
    </source>
</evidence>
<comment type="caution">
    <text evidence="2">The sequence shown here is derived from an EMBL/GenBank/DDBJ whole genome shotgun (WGS) entry which is preliminary data.</text>
</comment>
<organism evidence="2 3">
    <name type="scientific">Xenoophorus captivus</name>
    <dbReference type="NCBI Taxonomy" id="1517983"/>
    <lineage>
        <taxon>Eukaryota</taxon>
        <taxon>Metazoa</taxon>
        <taxon>Chordata</taxon>
        <taxon>Craniata</taxon>
        <taxon>Vertebrata</taxon>
        <taxon>Euteleostomi</taxon>
        <taxon>Actinopterygii</taxon>
        <taxon>Neopterygii</taxon>
        <taxon>Teleostei</taxon>
        <taxon>Neoteleostei</taxon>
        <taxon>Acanthomorphata</taxon>
        <taxon>Ovalentaria</taxon>
        <taxon>Atherinomorphae</taxon>
        <taxon>Cyprinodontiformes</taxon>
        <taxon>Goodeidae</taxon>
        <taxon>Xenoophorus</taxon>
    </lineage>
</organism>
<name>A0ABV0QPI0_9TELE</name>
<feature type="non-terminal residue" evidence="2">
    <location>
        <position position="1"/>
    </location>
</feature>
<feature type="region of interest" description="Disordered" evidence="1">
    <location>
        <begin position="64"/>
        <end position="102"/>
    </location>
</feature>
<feature type="compositionally biased region" description="Polar residues" evidence="1">
    <location>
        <begin position="78"/>
        <end position="93"/>
    </location>
</feature>
<evidence type="ECO:0000313" key="3">
    <source>
        <dbReference type="Proteomes" id="UP001434883"/>
    </source>
</evidence>